<protein>
    <recommendedName>
        <fullName evidence="11">Protein kinase domain-containing protein</fullName>
    </recommendedName>
</protein>
<evidence type="ECO:0000256" key="1">
    <source>
        <dbReference type="ARBA" id="ARBA00022527"/>
    </source>
</evidence>
<gene>
    <name evidence="12" type="ORF">PGLA1383_LOCUS44021</name>
</gene>
<dbReference type="InterPro" id="IPR030616">
    <property type="entry name" value="Aur-like"/>
</dbReference>
<dbReference type="PANTHER" id="PTHR24350">
    <property type="entry name" value="SERINE/THREONINE-PROTEIN KINASE IAL-RELATED"/>
    <property type="match status" value="1"/>
</dbReference>
<evidence type="ECO:0000256" key="8">
    <source>
        <dbReference type="PIRSR" id="PIRSR630616-3"/>
    </source>
</evidence>
<dbReference type="SMART" id="SM00028">
    <property type="entry name" value="TPR"/>
    <property type="match status" value="2"/>
</dbReference>
<sequence length="654" mass="72270">MGNRHTAKGDIKEDLKDVRKRLSESHVQVSGRYHVLPKRLEDDYALTPTELGSGFNGSVLLARCRVSGEKVAVKPFKLFGIAPAQRRLLRNEAEIFLSMDYPQVARLKDVYQDEMELRLVSECLDGGELFDRLATRRTFTERDAASAAYQMLLAVNYVHGKGVVHRDIKLENFLFDKKDGDHLKLIDFGFSRNGASGNEAVSKADFEAAEGHYSHALELLDSEGFAAEQNPLLRATLLCNRAHVRQQRGNWRRAVEDATAALAQLNPTDSSAPSQKLRVKALYRRGLALEQLGQKLRAFGDLNLALKLAPTNEGILVAARRIKEVTPSGVLDGKPCAVSWEPEHPYCTKDVLRIADSERFPGRLRGFTPLDSNPVVKFANGIGVAAFHADGGLAAIWPLGPAKLLPKQRERQDTGHVVPVPAPPELGDEYFSRPNMRPTDGIHVRYGLGGDLRWILNCRGQELHGLALRFEPEGFLKCGDCAVFCNGRLVEKWQESLLPDGYLGFVMGEVVVPVKKALAIGLSPCERRLCYENNVDVDAISPAELNQLPEGASPEVPRVVSGSARENREWWRPQVQVADPSKAYDKDCELDGHFAPIGPSSHSVEVRPFLKAGCSLPEPGETPLLNTRNPSKVNVPQKAEPKELPMYPGDLFAP</sequence>
<dbReference type="SMART" id="SM00220">
    <property type="entry name" value="S_TKc"/>
    <property type="match status" value="1"/>
</dbReference>
<feature type="binding site" evidence="7 9">
    <location>
        <position position="74"/>
    </location>
    <ligand>
        <name>ATP</name>
        <dbReference type="ChEBI" id="CHEBI:30616"/>
    </ligand>
</feature>
<feature type="active site" description="Proton acceptor" evidence="6">
    <location>
        <position position="167"/>
    </location>
</feature>
<accession>A0A813GUT4</accession>
<dbReference type="EMBL" id="CAJNNV010029121">
    <property type="protein sequence ID" value="CAE8627214.1"/>
    <property type="molecule type" value="Genomic_DNA"/>
</dbReference>
<dbReference type="OrthoDB" id="409015at2759"/>
<evidence type="ECO:0000256" key="5">
    <source>
        <dbReference type="ARBA" id="ARBA00022840"/>
    </source>
</evidence>
<dbReference type="Proteomes" id="UP000654075">
    <property type="component" value="Unassembled WGS sequence"/>
</dbReference>
<feature type="domain" description="Protein kinase" evidence="11">
    <location>
        <begin position="45"/>
        <end position="347"/>
    </location>
</feature>
<evidence type="ECO:0000256" key="9">
    <source>
        <dbReference type="PROSITE-ProRule" id="PRU10141"/>
    </source>
</evidence>
<evidence type="ECO:0000313" key="13">
    <source>
        <dbReference type="Proteomes" id="UP000654075"/>
    </source>
</evidence>
<feature type="region of interest" description="Disordered" evidence="10">
    <location>
        <begin position="617"/>
        <end position="654"/>
    </location>
</feature>
<dbReference type="GO" id="GO:0005524">
    <property type="term" value="F:ATP binding"/>
    <property type="evidence" value="ECO:0007669"/>
    <property type="project" value="UniProtKB-UniRule"/>
</dbReference>
<evidence type="ECO:0000256" key="2">
    <source>
        <dbReference type="ARBA" id="ARBA00022679"/>
    </source>
</evidence>
<reference evidence="12" key="1">
    <citation type="submission" date="2021-02" db="EMBL/GenBank/DDBJ databases">
        <authorList>
            <person name="Dougan E. K."/>
            <person name="Rhodes N."/>
            <person name="Thang M."/>
            <person name="Chan C."/>
        </authorList>
    </citation>
    <scope>NUCLEOTIDE SEQUENCE</scope>
</reference>
<evidence type="ECO:0000313" key="12">
    <source>
        <dbReference type="EMBL" id="CAE8627214.1"/>
    </source>
</evidence>
<dbReference type="InterPro" id="IPR000719">
    <property type="entry name" value="Prot_kinase_dom"/>
</dbReference>
<keyword evidence="1" id="KW-0723">Serine/threonine-protein kinase</keyword>
<evidence type="ECO:0000256" key="7">
    <source>
        <dbReference type="PIRSR" id="PIRSR630616-2"/>
    </source>
</evidence>
<organism evidence="12 13">
    <name type="scientific">Polarella glacialis</name>
    <name type="common">Dinoflagellate</name>
    <dbReference type="NCBI Taxonomy" id="89957"/>
    <lineage>
        <taxon>Eukaryota</taxon>
        <taxon>Sar</taxon>
        <taxon>Alveolata</taxon>
        <taxon>Dinophyceae</taxon>
        <taxon>Suessiales</taxon>
        <taxon>Suessiaceae</taxon>
        <taxon>Polarella</taxon>
    </lineage>
</organism>
<dbReference type="InterPro" id="IPR008271">
    <property type="entry name" value="Ser/Thr_kinase_AS"/>
</dbReference>
<dbReference type="SUPFAM" id="SSF56112">
    <property type="entry name" value="Protein kinase-like (PK-like)"/>
    <property type="match status" value="1"/>
</dbReference>
<dbReference type="Gene3D" id="1.10.510.10">
    <property type="entry name" value="Transferase(Phosphotransferase) domain 1"/>
    <property type="match status" value="1"/>
</dbReference>
<evidence type="ECO:0000256" key="10">
    <source>
        <dbReference type="SAM" id="MobiDB-lite"/>
    </source>
</evidence>
<keyword evidence="2" id="KW-0808">Transferase</keyword>
<dbReference type="Pfam" id="PF00069">
    <property type="entry name" value="Pkinase"/>
    <property type="match status" value="1"/>
</dbReference>
<dbReference type="AlphaFoldDB" id="A0A813GUT4"/>
<keyword evidence="5 7" id="KW-0067">ATP-binding</keyword>
<dbReference type="PROSITE" id="PS50011">
    <property type="entry name" value="PROTEIN_KINASE_DOM"/>
    <property type="match status" value="1"/>
</dbReference>
<evidence type="ECO:0000256" key="6">
    <source>
        <dbReference type="PIRSR" id="PIRSR630616-1"/>
    </source>
</evidence>
<proteinExistence type="predicted"/>
<dbReference type="InterPro" id="IPR011990">
    <property type="entry name" value="TPR-like_helical_dom_sf"/>
</dbReference>
<dbReference type="Gene3D" id="1.25.40.10">
    <property type="entry name" value="Tetratricopeptide repeat domain"/>
    <property type="match status" value="1"/>
</dbReference>
<dbReference type="PROSITE" id="PS00108">
    <property type="entry name" value="PROTEIN_KINASE_ST"/>
    <property type="match status" value="1"/>
</dbReference>
<feature type="binding site" evidence="7">
    <location>
        <position position="187"/>
    </location>
    <ligand>
        <name>ATP</name>
        <dbReference type="ChEBI" id="CHEBI:30616"/>
    </ligand>
</feature>
<feature type="binding site" evidence="7">
    <location>
        <begin position="171"/>
        <end position="172"/>
    </location>
    <ligand>
        <name>ATP</name>
        <dbReference type="ChEBI" id="CHEBI:30616"/>
    </ligand>
</feature>
<comment type="caution">
    <text evidence="12">The sequence shown here is derived from an EMBL/GenBank/DDBJ whole genome shotgun (WGS) entry which is preliminary data.</text>
</comment>
<keyword evidence="13" id="KW-1185">Reference proteome</keyword>
<dbReference type="InterPro" id="IPR019734">
    <property type="entry name" value="TPR_rpt"/>
</dbReference>
<evidence type="ECO:0000259" key="11">
    <source>
        <dbReference type="PROSITE" id="PS50011"/>
    </source>
</evidence>
<name>A0A813GUT4_POLGL</name>
<dbReference type="InterPro" id="IPR011009">
    <property type="entry name" value="Kinase-like_dom_sf"/>
</dbReference>
<dbReference type="PROSITE" id="PS00107">
    <property type="entry name" value="PROTEIN_KINASE_ATP"/>
    <property type="match status" value="1"/>
</dbReference>
<keyword evidence="3 7" id="KW-0547">Nucleotide-binding</keyword>
<dbReference type="GO" id="GO:0004674">
    <property type="term" value="F:protein serine/threonine kinase activity"/>
    <property type="evidence" value="ECO:0007669"/>
    <property type="project" value="UniProtKB-KW"/>
</dbReference>
<feature type="compositionally biased region" description="Polar residues" evidence="10">
    <location>
        <begin position="624"/>
        <end position="634"/>
    </location>
</feature>
<evidence type="ECO:0000256" key="3">
    <source>
        <dbReference type="ARBA" id="ARBA00022741"/>
    </source>
</evidence>
<dbReference type="InterPro" id="IPR017441">
    <property type="entry name" value="Protein_kinase_ATP_BS"/>
</dbReference>
<keyword evidence="4" id="KW-0418">Kinase</keyword>
<feature type="cross-link" description="Glycyl lysine isopeptide (Lys-Gly) (interchain with G-Cter in SUMO2)" evidence="8">
    <location>
        <position position="169"/>
    </location>
</feature>
<evidence type="ECO:0000256" key="4">
    <source>
        <dbReference type="ARBA" id="ARBA00022777"/>
    </source>
</evidence>
<dbReference type="SUPFAM" id="SSF48452">
    <property type="entry name" value="TPR-like"/>
    <property type="match status" value="1"/>
</dbReference>